<protein>
    <recommendedName>
        <fullName evidence="6">Alpha box domain-containing protein</fullName>
    </recommendedName>
</protein>
<dbReference type="EMBL" id="MLKD01000002">
    <property type="protein sequence ID" value="OQE29380.1"/>
    <property type="molecule type" value="Genomic_DNA"/>
</dbReference>
<dbReference type="GO" id="GO:0008301">
    <property type="term" value="F:DNA binding, bending"/>
    <property type="evidence" value="ECO:0007669"/>
    <property type="project" value="InterPro"/>
</dbReference>
<evidence type="ECO:0000313" key="8">
    <source>
        <dbReference type="Proteomes" id="UP000191285"/>
    </source>
</evidence>
<reference evidence="8" key="1">
    <citation type="journal article" date="2017" name="Nat. Microbiol.">
        <title>Global analysis of biosynthetic gene clusters reveals vast potential of secondary metabolite production in Penicillium species.</title>
        <authorList>
            <person name="Nielsen J.C."/>
            <person name="Grijseels S."/>
            <person name="Prigent S."/>
            <person name="Ji B."/>
            <person name="Dainat J."/>
            <person name="Nielsen K.F."/>
            <person name="Frisvad J.C."/>
            <person name="Workman M."/>
            <person name="Nielsen J."/>
        </authorList>
    </citation>
    <scope>NUCLEOTIDE SEQUENCE [LARGE SCALE GENOMIC DNA]</scope>
    <source>
        <strain evidence="8">IBT 24891</strain>
    </source>
</reference>
<comment type="caution">
    <text evidence="7">The sequence shown here is derived from an EMBL/GenBank/DDBJ whole genome shotgun (WGS) entry which is preliminary data.</text>
</comment>
<evidence type="ECO:0000259" key="6">
    <source>
        <dbReference type="PROSITE" id="PS51325"/>
    </source>
</evidence>
<dbReference type="AlphaFoldDB" id="A0A1V6TU21"/>
<name>A0A1V6TU21_9EURO</name>
<comment type="similarity">
    <text evidence="5">Belongs to the MATALPHA1 family.</text>
</comment>
<keyword evidence="4 5" id="KW-0539">Nucleus</keyword>
<dbReference type="Pfam" id="PF04769">
    <property type="entry name" value="MATalpha_HMGbox"/>
    <property type="match status" value="1"/>
</dbReference>
<dbReference type="InterPro" id="IPR006856">
    <property type="entry name" value="MATalpha_HMGbox"/>
</dbReference>
<evidence type="ECO:0000256" key="2">
    <source>
        <dbReference type="ARBA" id="ARBA00023125"/>
    </source>
</evidence>
<organism evidence="7 8">
    <name type="scientific">Penicillium steckii</name>
    <dbReference type="NCBI Taxonomy" id="303698"/>
    <lineage>
        <taxon>Eukaryota</taxon>
        <taxon>Fungi</taxon>
        <taxon>Dikarya</taxon>
        <taxon>Ascomycota</taxon>
        <taxon>Pezizomycotina</taxon>
        <taxon>Eurotiomycetes</taxon>
        <taxon>Eurotiomycetidae</taxon>
        <taxon>Eurotiales</taxon>
        <taxon>Aspergillaceae</taxon>
        <taxon>Penicillium</taxon>
    </lineage>
</organism>
<gene>
    <name evidence="7" type="ORF">PENSTE_c002G04213</name>
</gene>
<accession>A0A1V6TU21</accession>
<evidence type="ECO:0000256" key="1">
    <source>
        <dbReference type="ARBA" id="ARBA00023015"/>
    </source>
</evidence>
<evidence type="ECO:0000256" key="4">
    <source>
        <dbReference type="ARBA" id="ARBA00023242"/>
    </source>
</evidence>
<keyword evidence="2 5" id="KW-0238">DNA-binding</keyword>
<dbReference type="GO" id="GO:0045895">
    <property type="term" value="P:positive regulation of mating-type specific transcription, DNA-templated"/>
    <property type="evidence" value="ECO:0007669"/>
    <property type="project" value="InterPro"/>
</dbReference>
<sequence length="371" mass="42597">MEPLAIFPCRSARAGSSQEVAQWSPVVLRFFDYLTAVPVDRAFRTLALWTPSMPFEDFAATMVANIPQNWFADTHYAPTGPRLVFTNNRLYFERFPNPNEQRRVLPFHAFANPREEILPSPEPPRRRALNSFMAFRSYFSGIFPGIRQSVKSSLLSEIWTDDPLKSHWSLLARAYTLIRDNFRMEDPTLPLFIRLVASFMGMPTPRNYLALCGFTVVERDDPEHRYTISGPDYYQRIVPHVRTITTNEIVEFLLAHPDYQMEQYESSIWPFVNHDGENGQMAVAIDPTAPEIDDPLEFLFTGRSWDLDIEDTYSVVDDSIDPNRDLLYWPTMDLATISHNADERACMSFAYRSRRNAGGIPGVPPIGQGQI</sequence>
<dbReference type="STRING" id="303698.A0A1V6TU21"/>
<proteinExistence type="inferred from homology"/>
<dbReference type="GO" id="GO:0005634">
    <property type="term" value="C:nucleus"/>
    <property type="evidence" value="ECO:0007669"/>
    <property type="project" value="UniProtKB-SubCell"/>
</dbReference>
<evidence type="ECO:0000256" key="5">
    <source>
        <dbReference type="RuleBase" id="RU003516"/>
    </source>
</evidence>
<dbReference type="PROSITE" id="PS51325">
    <property type="entry name" value="ALPHA_BOX"/>
    <property type="match status" value="1"/>
</dbReference>
<evidence type="ECO:0000313" key="7">
    <source>
        <dbReference type="EMBL" id="OQE29380.1"/>
    </source>
</evidence>
<keyword evidence="3 5" id="KW-0804">Transcription</keyword>
<feature type="domain" description="Alpha box" evidence="6">
    <location>
        <begin position="124"/>
        <end position="179"/>
    </location>
</feature>
<dbReference type="Proteomes" id="UP000191285">
    <property type="component" value="Unassembled WGS sequence"/>
</dbReference>
<dbReference type="OrthoDB" id="5398665at2759"/>
<comment type="subcellular location">
    <subcellularLocation>
        <location evidence="5">Nucleus</location>
    </subcellularLocation>
</comment>
<keyword evidence="8" id="KW-1185">Reference proteome</keyword>
<keyword evidence="1 5" id="KW-0805">Transcription regulation</keyword>
<evidence type="ECO:0000256" key="3">
    <source>
        <dbReference type="ARBA" id="ARBA00023163"/>
    </source>
</evidence>